<protein>
    <submittedName>
        <fullName evidence="2">Uncharacterized protein</fullName>
    </submittedName>
</protein>
<name>A0A1Y2PAB9_9FLAO</name>
<feature type="transmembrane region" description="Helical" evidence="1">
    <location>
        <begin position="61"/>
        <end position="79"/>
    </location>
</feature>
<keyword evidence="1" id="KW-0812">Transmembrane</keyword>
<dbReference type="STRING" id="1635173.WH52_12635"/>
<dbReference type="EMBL" id="LAPZ01000014">
    <property type="protein sequence ID" value="OSY87110.1"/>
    <property type="molecule type" value="Genomic_DNA"/>
</dbReference>
<dbReference type="InParanoid" id="A0A1Y2PAB9"/>
<accession>A0A1Y2PAB9</accession>
<reference evidence="2 3" key="1">
    <citation type="submission" date="2015-03" db="EMBL/GenBank/DDBJ databases">
        <title>Genome sequence of Tenacibaculum sp. S2-2, isolated from intestinal microbiota of sea cucumber, Apostichopus japonicas.</title>
        <authorList>
            <person name="Shao Z."/>
            <person name="Wang L."/>
            <person name="Li X."/>
        </authorList>
    </citation>
    <scope>NUCLEOTIDE SEQUENCE [LARGE SCALE GENOMIC DNA]</scope>
    <source>
        <strain evidence="2 3">S2-2</strain>
    </source>
</reference>
<evidence type="ECO:0000256" key="1">
    <source>
        <dbReference type="SAM" id="Phobius"/>
    </source>
</evidence>
<evidence type="ECO:0000313" key="2">
    <source>
        <dbReference type="EMBL" id="OSY87110.1"/>
    </source>
</evidence>
<keyword evidence="1" id="KW-0472">Membrane</keyword>
<keyword evidence="1" id="KW-1133">Transmembrane helix</keyword>
<proteinExistence type="predicted"/>
<evidence type="ECO:0000313" key="3">
    <source>
        <dbReference type="Proteomes" id="UP000194221"/>
    </source>
</evidence>
<feature type="transmembrane region" description="Helical" evidence="1">
    <location>
        <begin position="37"/>
        <end position="54"/>
    </location>
</feature>
<feature type="transmembrane region" description="Helical" evidence="1">
    <location>
        <begin position="85"/>
        <end position="102"/>
    </location>
</feature>
<gene>
    <name evidence="2" type="ORF">WH52_12635</name>
</gene>
<comment type="caution">
    <text evidence="2">The sequence shown here is derived from an EMBL/GenBank/DDBJ whole genome shotgun (WGS) entry which is preliminary data.</text>
</comment>
<dbReference type="Proteomes" id="UP000194221">
    <property type="component" value="Unassembled WGS sequence"/>
</dbReference>
<sequence length="104" mass="11753">MITSILFLLLTGSIFLYSTSSKTMLNNLTSSIKLSNFIGVSLLIIALYIATIYLGTFSGFLFWLISFIVFLSLVIIIYPLKIINYKYLIVLVLFSLSFEIISSF</sequence>
<organism evidence="2 3">
    <name type="scientific">Tenacibaculum holothuriorum</name>
    <dbReference type="NCBI Taxonomy" id="1635173"/>
    <lineage>
        <taxon>Bacteria</taxon>
        <taxon>Pseudomonadati</taxon>
        <taxon>Bacteroidota</taxon>
        <taxon>Flavobacteriia</taxon>
        <taxon>Flavobacteriales</taxon>
        <taxon>Flavobacteriaceae</taxon>
        <taxon>Tenacibaculum</taxon>
    </lineage>
</organism>
<keyword evidence="3" id="KW-1185">Reference proteome</keyword>
<dbReference type="AlphaFoldDB" id="A0A1Y2PAB9"/>